<reference evidence="1" key="1">
    <citation type="submission" date="2013-11" db="EMBL/GenBank/DDBJ databases">
        <title>Microbial diversity, functional groups and degradation webs in Northern and Southern Mediterranean and Red Sea marine crude oil polluted sites.</title>
        <authorList>
            <person name="Daffonchio D."/>
            <person name="Mapelli F."/>
            <person name="Ferrer M."/>
            <person name="Richter M."/>
            <person name="Cherif A."/>
            <person name="Malkawi H.I."/>
            <person name="Yakimov M.M."/>
            <person name="Abdel-Fattah Y.R."/>
            <person name="Blaghen M."/>
            <person name="Golyshin P.N."/>
            <person name="Kalogerakis N."/>
            <person name="Boon N."/>
            <person name="Magagnini M."/>
            <person name="Fava F."/>
        </authorList>
    </citation>
    <scope>NUCLEOTIDE SEQUENCE</scope>
</reference>
<dbReference type="EMBL" id="AYSL01000964">
    <property type="protein sequence ID" value="KTF06739.1"/>
    <property type="molecule type" value="Genomic_DNA"/>
</dbReference>
<dbReference type="AlphaFoldDB" id="A0A1B6NTD8"/>
<gene>
    <name evidence="1" type="ORF">MGSAQ_001765</name>
</gene>
<organism evidence="1">
    <name type="scientific">marine sediment metagenome</name>
    <dbReference type="NCBI Taxonomy" id="412755"/>
    <lineage>
        <taxon>unclassified sequences</taxon>
        <taxon>metagenomes</taxon>
        <taxon>ecological metagenomes</taxon>
    </lineage>
</organism>
<comment type="caution">
    <text evidence="1">The sequence shown here is derived from an EMBL/GenBank/DDBJ whole genome shotgun (WGS) entry which is preliminary data.</text>
</comment>
<protein>
    <submittedName>
        <fullName evidence="1">Membrane or secreted protein</fullName>
    </submittedName>
</protein>
<evidence type="ECO:0000313" key="1">
    <source>
        <dbReference type="EMBL" id="KTF06739.1"/>
    </source>
</evidence>
<dbReference type="PROSITE" id="PS51257">
    <property type="entry name" value="PROKAR_LIPOPROTEIN"/>
    <property type="match status" value="1"/>
</dbReference>
<name>A0A1B6NTD8_9ZZZZ</name>
<accession>A0A1B6NTD8</accession>
<sequence>MKKKNSMNLMTSLVLTIGCQVPTTMLLTTTRYLMT</sequence>
<proteinExistence type="predicted"/>